<organism evidence="3 4">
    <name type="scientific">Orchesella dallaii</name>
    <dbReference type="NCBI Taxonomy" id="48710"/>
    <lineage>
        <taxon>Eukaryota</taxon>
        <taxon>Metazoa</taxon>
        <taxon>Ecdysozoa</taxon>
        <taxon>Arthropoda</taxon>
        <taxon>Hexapoda</taxon>
        <taxon>Collembola</taxon>
        <taxon>Entomobryomorpha</taxon>
        <taxon>Entomobryoidea</taxon>
        <taxon>Orchesellidae</taxon>
        <taxon>Orchesellinae</taxon>
        <taxon>Orchesella</taxon>
    </lineage>
</organism>
<reference evidence="3 4" key="1">
    <citation type="submission" date="2024-08" db="EMBL/GenBank/DDBJ databases">
        <authorList>
            <person name="Cucini C."/>
            <person name="Frati F."/>
        </authorList>
    </citation>
    <scope>NUCLEOTIDE SEQUENCE [LARGE SCALE GENOMIC DNA]</scope>
</reference>
<dbReference type="InterPro" id="IPR011074">
    <property type="entry name" value="CRAL/TRIO_N_dom"/>
</dbReference>
<sequence>MLCYAFLIICAMIYIINACFILQFRNRVSDVLPDDFSKRDDSLIRWIRAREMDLDKAEEMIRNSMQWRKDNHIDNILKSGLDPELCEKFPYYLDAHDKEGRPLLTMPFGSWDVRGYIEANGPEKFVMYTNQLLENLVAAIKRCTLAKEKNILNNADDHQPCVQFVIVSDMSGYSFRQLANMKAVQSILQMVSTFEAHYPETMGQCITINAPAVFSVLFGMMKSLMSGRTVEKIKIFSSDKNQWLPVVLDLIDASEIREQYGGTK</sequence>
<evidence type="ECO:0000256" key="1">
    <source>
        <dbReference type="SAM" id="Phobius"/>
    </source>
</evidence>
<evidence type="ECO:0000259" key="2">
    <source>
        <dbReference type="PROSITE" id="PS50191"/>
    </source>
</evidence>
<dbReference type="SUPFAM" id="SSF52087">
    <property type="entry name" value="CRAL/TRIO domain"/>
    <property type="match status" value="1"/>
</dbReference>
<dbReference type="PANTHER" id="PTHR23324">
    <property type="entry name" value="SEC14 RELATED PROTEIN"/>
    <property type="match status" value="1"/>
</dbReference>
<dbReference type="Proteomes" id="UP001642540">
    <property type="component" value="Unassembled WGS sequence"/>
</dbReference>
<dbReference type="InterPro" id="IPR051064">
    <property type="entry name" value="SEC14/CRAL-TRIO_domain"/>
</dbReference>
<dbReference type="SMART" id="SM00516">
    <property type="entry name" value="SEC14"/>
    <property type="match status" value="1"/>
</dbReference>
<dbReference type="InterPro" id="IPR001251">
    <property type="entry name" value="CRAL-TRIO_dom"/>
</dbReference>
<dbReference type="EMBL" id="CAXLJM020000069">
    <property type="protein sequence ID" value="CAL8125553.1"/>
    <property type="molecule type" value="Genomic_DNA"/>
</dbReference>
<keyword evidence="1" id="KW-0812">Transmembrane</keyword>
<dbReference type="InterPro" id="IPR036273">
    <property type="entry name" value="CRAL/TRIO_N_dom_sf"/>
</dbReference>
<dbReference type="Gene3D" id="3.40.525.10">
    <property type="entry name" value="CRAL-TRIO lipid binding domain"/>
    <property type="match status" value="1"/>
</dbReference>
<keyword evidence="1" id="KW-0472">Membrane</keyword>
<comment type="caution">
    <text evidence="3">The sequence shown here is derived from an EMBL/GenBank/DDBJ whole genome shotgun (WGS) entry which is preliminary data.</text>
</comment>
<keyword evidence="1" id="KW-1133">Transmembrane helix</keyword>
<name>A0ABP1RBX9_9HEXA</name>
<dbReference type="SMART" id="SM01100">
    <property type="entry name" value="CRAL_TRIO_N"/>
    <property type="match status" value="1"/>
</dbReference>
<dbReference type="SUPFAM" id="SSF46938">
    <property type="entry name" value="CRAL/TRIO N-terminal domain"/>
    <property type="match status" value="1"/>
</dbReference>
<dbReference type="InterPro" id="IPR036865">
    <property type="entry name" value="CRAL-TRIO_dom_sf"/>
</dbReference>
<protein>
    <recommendedName>
        <fullName evidence="2">CRAL-TRIO domain-containing protein</fullName>
    </recommendedName>
</protein>
<gene>
    <name evidence="3" type="ORF">ODALV1_LOCUS21014</name>
</gene>
<evidence type="ECO:0000313" key="3">
    <source>
        <dbReference type="EMBL" id="CAL8125553.1"/>
    </source>
</evidence>
<proteinExistence type="predicted"/>
<evidence type="ECO:0000313" key="4">
    <source>
        <dbReference type="Proteomes" id="UP001642540"/>
    </source>
</evidence>
<feature type="transmembrane region" description="Helical" evidence="1">
    <location>
        <begin position="6"/>
        <end position="24"/>
    </location>
</feature>
<dbReference type="PANTHER" id="PTHR23324:SF83">
    <property type="entry name" value="SEC14-LIKE PROTEIN 2"/>
    <property type="match status" value="1"/>
</dbReference>
<dbReference type="CDD" id="cd00170">
    <property type="entry name" value="SEC14"/>
    <property type="match status" value="1"/>
</dbReference>
<feature type="domain" description="CRAL-TRIO" evidence="2">
    <location>
        <begin position="81"/>
        <end position="264"/>
    </location>
</feature>
<dbReference type="Pfam" id="PF00650">
    <property type="entry name" value="CRAL_TRIO"/>
    <property type="match status" value="1"/>
</dbReference>
<keyword evidence="4" id="KW-1185">Reference proteome</keyword>
<dbReference type="PROSITE" id="PS50191">
    <property type="entry name" value="CRAL_TRIO"/>
    <property type="match status" value="1"/>
</dbReference>
<accession>A0ABP1RBX9</accession>